<evidence type="ECO:0000256" key="12">
    <source>
        <dbReference type="ARBA" id="ARBA00022890"/>
    </source>
</evidence>
<evidence type="ECO:0000256" key="2">
    <source>
        <dbReference type="ARBA" id="ARBA00004328"/>
    </source>
</evidence>
<evidence type="ECO:0000256" key="6">
    <source>
        <dbReference type="ARBA" id="ARBA00022561"/>
    </source>
</evidence>
<evidence type="ECO:0000256" key="15">
    <source>
        <dbReference type="ARBA" id="ARBA00046863"/>
    </source>
</evidence>
<keyword evidence="14" id="KW-1160">Virus entry into host cell</keyword>
<dbReference type="GO" id="GO:0043657">
    <property type="term" value="C:host cell"/>
    <property type="evidence" value="ECO:0007669"/>
    <property type="project" value="GOC"/>
</dbReference>
<protein>
    <submittedName>
        <fullName evidence="16">Capsid protein</fullName>
    </submittedName>
</protein>
<evidence type="ECO:0000256" key="13">
    <source>
        <dbReference type="ARBA" id="ARBA00023125"/>
    </source>
</evidence>
<sequence>MVWYRRYGRPRHRRYRLYGRHRYGRRFGRRRYSRRFTRRSTRSATVKLTYETSFTWAQADSTTFTVVHTPFNFNPVSIPGFSEYLTTYTQFRIKIARLRVSTISTTSAGLPSGAGVQGFNYLAVPSKPFAQGHPPIPQSSAQTPSAYLSTLLETDLRQSRFQRVLYPSAVTNQLKLSFVPYTFTSTFGPSSNTTSLVWQRPWSAKKWMPVTWVNSATAGLQFYGPYIARSSPSGDSSVASWQSGVTLELYLQFKGQH</sequence>
<keyword evidence="13" id="KW-0238">DNA-binding</keyword>
<keyword evidence="5" id="KW-1163">Viral penetration into host nucleus</keyword>
<evidence type="ECO:0000256" key="8">
    <source>
        <dbReference type="ARBA" id="ARBA00022581"/>
    </source>
</evidence>
<comment type="similarity">
    <text evidence="3">Belongs to the circoviridae capsid protein family.</text>
</comment>
<keyword evidence="10" id="KW-1161">Viral attachment to host cell</keyword>
<dbReference type="GO" id="GO:0019069">
    <property type="term" value="P:viral capsid assembly"/>
    <property type="evidence" value="ECO:0007669"/>
    <property type="project" value="InterPro"/>
</dbReference>
<reference evidence="16" key="1">
    <citation type="submission" date="2022-02" db="EMBL/GenBank/DDBJ databases">
        <title>Towards deciphering the DNA virus diversity associated with rodent species in the families Cricetidae and Heteromyidae.</title>
        <authorList>
            <person name="Lund M."/>
            <person name="Larsen B.B."/>
            <person name="Gryseels S."/>
            <person name="Kraberger S."/>
            <person name="Rowsey D.M."/>
            <person name="Steger L."/>
            <person name="Yule K.M."/>
            <person name="Upham N.S."/>
            <person name="Worobey M."/>
            <person name="Van Doorslaer K."/>
            <person name="Varsani A."/>
        </authorList>
    </citation>
    <scope>NUCLEOTIDE SEQUENCE</scope>
    <source>
        <strain evidence="16">UA08Rod_19468</strain>
    </source>
</reference>
<evidence type="ECO:0000256" key="4">
    <source>
        <dbReference type="ARBA" id="ARBA00022431"/>
    </source>
</evidence>
<evidence type="ECO:0000256" key="11">
    <source>
        <dbReference type="ARBA" id="ARBA00022844"/>
    </source>
</evidence>
<keyword evidence="12" id="KW-1164">Virus endocytosis by host</keyword>
<keyword evidence="4" id="KW-1140">T=1 icosahedral capsid protein</keyword>
<dbReference type="EMBL" id="OM869487">
    <property type="protein sequence ID" value="UPW40757.1"/>
    <property type="molecule type" value="Genomic_DNA"/>
</dbReference>
<comment type="subunit">
    <text evidence="15">Homomultimer. Assembles in the nucleus, presumably in an immature form, then migrates to the cytoplasm once assembled as mature virion. Interacts with Rep; this interaction relocates Rep into the nucleus.</text>
</comment>
<evidence type="ECO:0000256" key="14">
    <source>
        <dbReference type="ARBA" id="ARBA00023296"/>
    </source>
</evidence>
<evidence type="ECO:0000256" key="9">
    <source>
        <dbReference type="ARBA" id="ARBA00022595"/>
    </source>
</evidence>
<keyword evidence="11" id="KW-0946">Virion</keyword>
<evidence type="ECO:0000256" key="1">
    <source>
        <dbReference type="ARBA" id="ARBA00004147"/>
    </source>
</evidence>
<dbReference type="GO" id="GO:0039615">
    <property type="term" value="C:T=1 icosahedral viral capsid"/>
    <property type="evidence" value="ECO:0007669"/>
    <property type="project" value="UniProtKB-KW"/>
</dbReference>
<keyword evidence="6" id="KW-0167">Capsid protein</keyword>
<name>A0A976N0J5_9VIRU</name>
<keyword evidence="8" id="KW-0945">Host-virus interaction</keyword>
<proteinExistence type="inferred from homology"/>
<comment type="subcellular location">
    <subcellularLocation>
        <location evidence="1">Host nucleus</location>
    </subcellularLocation>
    <subcellularLocation>
        <location evidence="2">Virion</location>
    </subcellularLocation>
</comment>
<dbReference type="InterPro" id="IPR003383">
    <property type="entry name" value="Circovirus_capsid"/>
</dbReference>
<evidence type="ECO:0000256" key="10">
    <source>
        <dbReference type="ARBA" id="ARBA00022804"/>
    </source>
</evidence>
<dbReference type="GO" id="GO:0075732">
    <property type="term" value="P:viral penetration into host nucleus"/>
    <property type="evidence" value="ECO:0007669"/>
    <property type="project" value="UniProtKB-KW"/>
</dbReference>
<dbReference type="GO" id="GO:0075509">
    <property type="term" value="P:endocytosis involved in viral entry into host cell"/>
    <property type="evidence" value="ECO:0007669"/>
    <property type="project" value="UniProtKB-KW"/>
</dbReference>
<organism evidence="16">
    <name type="scientific">Sigmofec virus UA08Rod_19468</name>
    <dbReference type="NCBI Taxonomy" id="2929265"/>
    <lineage>
        <taxon>Viruses</taxon>
        <taxon>Monodnaviria</taxon>
        <taxon>Shotokuvirae</taxon>
        <taxon>Cressdnaviricota</taxon>
        <taxon>Arfiviricetes</taxon>
        <taxon>Cirlivirales</taxon>
        <taxon>Vilyaviridae</taxon>
        <taxon>Ulaervirus</taxon>
        <taxon>Ulaervirus earendil</taxon>
    </lineage>
</organism>
<evidence type="ECO:0000256" key="7">
    <source>
        <dbReference type="ARBA" id="ARBA00022562"/>
    </source>
</evidence>
<keyword evidence="7" id="KW-1048">Host nucleus</keyword>
<evidence type="ECO:0000313" key="16">
    <source>
        <dbReference type="EMBL" id="UPW40757.1"/>
    </source>
</evidence>
<accession>A0A976N0J5</accession>
<evidence type="ECO:0000256" key="5">
    <source>
        <dbReference type="ARBA" id="ARBA00022524"/>
    </source>
</evidence>
<evidence type="ECO:0000256" key="3">
    <source>
        <dbReference type="ARBA" id="ARBA00010301"/>
    </source>
</evidence>
<dbReference type="Pfam" id="PF02443">
    <property type="entry name" value="Circo_capsid"/>
    <property type="match status" value="1"/>
</dbReference>
<keyword evidence="9" id="KW-1162">Viral penetration into host cytoplasm</keyword>
<dbReference type="GO" id="GO:0019062">
    <property type="term" value="P:virion attachment to host cell"/>
    <property type="evidence" value="ECO:0007669"/>
    <property type="project" value="UniProtKB-KW"/>
</dbReference>